<evidence type="ECO:0000313" key="2">
    <source>
        <dbReference type="EMBL" id="KAF6029897.1"/>
    </source>
</evidence>
<dbReference type="EMBL" id="VXIV02001781">
    <property type="protein sequence ID" value="KAF6029897.1"/>
    <property type="molecule type" value="Genomic_DNA"/>
</dbReference>
<dbReference type="AlphaFoldDB" id="A0A7J7JV99"/>
<comment type="caution">
    <text evidence="2">The sequence shown here is derived from an EMBL/GenBank/DDBJ whole genome shotgun (WGS) entry which is preliminary data.</text>
</comment>
<sequence>MIVFVSGMHYIQHINLSKLMMIAASNVLFSLVSILPLIIDSTAVPSLNYTIEINRERYLHEARKDFLSIALDCSLIDSEWQTFNPLNKNVIVMAKALSPSILRLGGTACDYVIFNNTNNQHSLFHLNTMLKNESLKSILYVKDWDKLVALSRMANLTLLFDANVMLRDPQGNWNSTNFISFLKHNEYYNVSNLMFELGNEPNNYPAHFNLTISASQLAADFKTLCDIISQHSFFKNSLIVGADVGNPYIRNGEATAGPGHIHTRFFEDAHSIIDALTWHQYYLKGSTAKVADFINATVMETFRKQVIIVSKIIQDVLGANQTFPVWMGETSSAYDSGAKNISNRYVAGFLWMDKLGISAQYGYDIVIRQALYGGAYSLIDENMQPLPDFWLSYLFKKLVGRRSLEVSVTQNPGNIRVYASCSRIEEGVKPGAVTIYAMNLDPTSSARLQVTFNSTGTIYLLEPTDGTLTSPYVNINSQTMKLTNDSEIPPIPLKSQDYFELKPLTFGFFVLNEAKAVACI</sequence>
<dbReference type="GO" id="GO:0005615">
    <property type="term" value="C:extracellular space"/>
    <property type="evidence" value="ECO:0007669"/>
    <property type="project" value="TreeGrafter"/>
</dbReference>
<reference evidence="2" key="1">
    <citation type="submission" date="2020-06" db="EMBL/GenBank/DDBJ databases">
        <title>Draft genome of Bugula neritina, a colonial animal packing powerful symbionts and potential medicines.</title>
        <authorList>
            <person name="Rayko M."/>
        </authorList>
    </citation>
    <scope>NUCLEOTIDE SEQUENCE [LARGE SCALE GENOMIC DNA]</scope>
    <source>
        <strain evidence="2">Kwan_BN1</strain>
    </source>
</reference>
<proteinExistence type="inferred from homology"/>
<dbReference type="SUPFAM" id="SSF51445">
    <property type="entry name" value="(Trans)glycosidases"/>
    <property type="match status" value="1"/>
</dbReference>
<organism evidence="2 3">
    <name type="scientific">Bugula neritina</name>
    <name type="common">Brown bryozoan</name>
    <name type="synonym">Sertularia neritina</name>
    <dbReference type="NCBI Taxonomy" id="10212"/>
    <lineage>
        <taxon>Eukaryota</taxon>
        <taxon>Metazoa</taxon>
        <taxon>Spiralia</taxon>
        <taxon>Lophotrochozoa</taxon>
        <taxon>Bryozoa</taxon>
        <taxon>Gymnolaemata</taxon>
        <taxon>Cheilostomatida</taxon>
        <taxon>Flustrina</taxon>
        <taxon>Buguloidea</taxon>
        <taxon>Bugulidae</taxon>
        <taxon>Bugula</taxon>
    </lineage>
</organism>
<dbReference type="GO" id="GO:0016798">
    <property type="term" value="F:hydrolase activity, acting on glycosyl bonds"/>
    <property type="evidence" value="ECO:0007669"/>
    <property type="project" value="InterPro"/>
</dbReference>
<dbReference type="Gene3D" id="3.20.20.80">
    <property type="entry name" value="Glycosidases"/>
    <property type="match status" value="1"/>
</dbReference>
<name>A0A7J7JV99_BUGNE</name>
<gene>
    <name evidence="2" type="ORF">EB796_011796</name>
</gene>
<dbReference type="OrthoDB" id="10066041at2759"/>
<comment type="similarity">
    <text evidence="1">Belongs to the glycosyl hydrolase 79 family.</text>
</comment>
<dbReference type="PANTHER" id="PTHR46145:SF4">
    <property type="entry name" value="HEPARANASE"/>
    <property type="match status" value="1"/>
</dbReference>
<dbReference type="InterPro" id="IPR017853">
    <property type="entry name" value="GH"/>
</dbReference>
<dbReference type="GO" id="GO:0016020">
    <property type="term" value="C:membrane"/>
    <property type="evidence" value="ECO:0007669"/>
    <property type="project" value="InterPro"/>
</dbReference>
<dbReference type="Proteomes" id="UP000593567">
    <property type="component" value="Unassembled WGS sequence"/>
</dbReference>
<protein>
    <submittedName>
        <fullName evidence="2">HPSE</fullName>
    </submittedName>
</protein>
<accession>A0A7J7JV99</accession>
<keyword evidence="3" id="KW-1185">Reference proteome</keyword>
<dbReference type="PANTHER" id="PTHR46145">
    <property type="entry name" value="HEPARANASE"/>
    <property type="match status" value="1"/>
</dbReference>
<evidence type="ECO:0000313" key="3">
    <source>
        <dbReference type="Proteomes" id="UP000593567"/>
    </source>
</evidence>
<evidence type="ECO:0000256" key="1">
    <source>
        <dbReference type="ARBA" id="ARBA00009800"/>
    </source>
</evidence>
<dbReference type="InterPro" id="IPR005199">
    <property type="entry name" value="Glyco_hydro_79"/>
</dbReference>
<dbReference type="Pfam" id="PF03662">
    <property type="entry name" value="Glyco_hydro_79n"/>
    <property type="match status" value="1"/>
</dbReference>
<dbReference type="GO" id="GO:0031012">
    <property type="term" value="C:extracellular matrix"/>
    <property type="evidence" value="ECO:0007669"/>
    <property type="project" value="TreeGrafter"/>
</dbReference>